<reference evidence="6" key="1">
    <citation type="submission" date="2021-07" db="EMBL/GenBank/DDBJ databases">
        <title>Elsinoe batatas strain:CRI-CJ2 Genome sequencing and assembly.</title>
        <authorList>
            <person name="Huang L."/>
        </authorList>
    </citation>
    <scope>NUCLEOTIDE SEQUENCE</scope>
    <source>
        <strain evidence="6">CRI-CJ2</strain>
    </source>
</reference>
<protein>
    <recommendedName>
        <fullName evidence="8">WD40 repeat-like protein</fullName>
    </recommendedName>
</protein>
<name>A0A8K0KV70_9PEZI</name>
<dbReference type="GO" id="GO:0031931">
    <property type="term" value="C:TORC1 complex"/>
    <property type="evidence" value="ECO:0007669"/>
    <property type="project" value="InterPro"/>
</dbReference>
<feature type="region of interest" description="Disordered" evidence="5">
    <location>
        <begin position="85"/>
        <end position="183"/>
    </location>
</feature>
<feature type="region of interest" description="Disordered" evidence="5">
    <location>
        <begin position="1"/>
        <end position="70"/>
    </location>
</feature>
<dbReference type="GO" id="GO:0031929">
    <property type="term" value="P:TOR signaling"/>
    <property type="evidence" value="ECO:0007669"/>
    <property type="project" value="InterPro"/>
</dbReference>
<evidence type="ECO:0008006" key="8">
    <source>
        <dbReference type="Google" id="ProtNLM"/>
    </source>
</evidence>
<proteinExistence type="inferred from homology"/>
<dbReference type="SMART" id="SM00320">
    <property type="entry name" value="WD40"/>
    <property type="match status" value="3"/>
</dbReference>
<evidence type="ECO:0000256" key="1">
    <source>
        <dbReference type="ARBA" id="ARBA00009890"/>
    </source>
</evidence>
<dbReference type="Gene3D" id="2.130.10.10">
    <property type="entry name" value="YVTN repeat-like/Quinoprotein amine dehydrogenase"/>
    <property type="match status" value="1"/>
</dbReference>
<sequence length="1379" mass="151720">MAIQVIDLKSDDEAERAHRLAPPSNGLQRQQRPAFQSPGARSLQLERPVNAPTRPFHLDSSSDDDSTTNITKFWGLDETAKRRINLAPDTAHKQSGISNQPRPFPLSHPPQKPDSGESRLPLQHTRKSTPAHPVPIADRDASYAIKKQRQSTHSTATRSVPVPKGVPDLHSPPSGSIHEGDAPAPLRPFRSSSDANQTHYVSGIKAHNRAPERSIYNTNGSNMSARLPSLGTASAVQLQQKAAQQSADTPAYRTWVMQASEAPPSRLQLHQQAQARSLAAQRVIPSKDTPTKPTPRRVVSQTPVENRTQTNGTTITATRTKRPDDISRPQVVHDAHSALPVAGKLPAPLPQVIDPQHHSLSPTVGVFRSSKAPKTEITPPQDDTHTSSDEDSIPARRPRPETNHGSKVESQLETKNDDIKVKSQSIDEVKPRRPFGVAFDRPATQKRRRSPSLPPFINTRPVKEDDDWQDEAPEQDIASESSAPDSQPSQVQSRPIAEAVSRKRAMPVKFKPGGFQPYSEEDNRLLFQLRKLEVRPWSKICPYFPDRSQGSLQVHFYTKVQHMEHFGKSDRQLPVPVKRTSTREPIGVVPRQDSVSRTIRNPVPMEEPPQVPARMSAIKGLRRKATGGSARRNLHVAQDEDPADEQEPKSRLGPGAQLLQSCRHRELGTSSIRSRNAAYTELAISSIAYASLGPSRYIDDASGDVATVSWSPNDKFFAGGAVVLSDTNSMQYNRPKNLLLGDDTGTVRELPDHHVQRPLVTKGVNASHSMRESQDPRLFTTVQMVAFSPDNERLHAVSMDGKLSSYLLREGVSGTTLEGIYQHDTQVDLLTVSQTNGLIATGERSSTAQSIRILRTNVGSAPRLEHAIGSKNASSGLPMYPSALKWGVAPHQSRYILAGFAQEKQLLYADDDAVDIEGESCLIDCETGQRIDFGYNRNVFDVAWNPQLGHTAFAVASVGFGKLNFGMKTVIRLFGEGQAGLRSHVELECPARDINDVIYSPFDDNIIAAGSTDGKVYVWDVRYTKVSQSPHRAFSHGSCLSVLPHERKRWEADTGIRFLSFGATHNRLYSGSSDGIVKAWNPYLSPSNQHITNIATFPSAIMSGAFNSDATSLLIGEDRSRLNLLSIGRDDIPMQEAERFSFLPAPTPSPTPEPPPHHHLLSSGQIEYQHHGALPIRQAVQGPNYIPTKTLLTPTEAQLHLSAAHFQRDLFRQRNRWKKMRKAYVGDGPKIKACGLECGFLPRGEEGGEVEDSRRGEGRIPGVMRGKAKEGLEAVRAGLVGWCVGCGGRCLPAEKEGGESKCERCGFGCFRCGGEGRVDLVRDLVGCDACGVEWEVGVLGYEVRVNEGMKSGKKSSFKAPVWEREFGDEEREGQLEKVL</sequence>
<keyword evidence="2 4" id="KW-0853">WD repeat</keyword>
<evidence type="ECO:0000313" key="6">
    <source>
        <dbReference type="EMBL" id="KAG8623842.1"/>
    </source>
</evidence>
<accession>A0A8K0KV70</accession>
<feature type="region of interest" description="Disordered" evidence="5">
    <location>
        <begin position="347"/>
        <end position="505"/>
    </location>
</feature>
<comment type="similarity">
    <text evidence="1">Belongs to the WD repeat LST8 family.</text>
</comment>
<evidence type="ECO:0000256" key="3">
    <source>
        <dbReference type="ARBA" id="ARBA00022737"/>
    </source>
</evidence>
<evidence type="ECO:0000256" key="4">
    <source>
        <dbReference type="PROSITE-ProRule" id="PRU00221"/>
    </source>
</evidence>
<dbReference type="SUPFAM" id="SSF50978">
    <property type="entry name" value="WD40 repeat-like"/>
    <property type="match status" value="1"/>
</dbReference>
<dbReference type="PROSITE" id="PS50082">
    <property type="entry name" value="WD_REPEATS_2"/>
    <property type="match status" value="1"/>
</dbReference>
<dbReference type="Proteomes" id="UP000809789">
    <property type="component" value="Unassembled WGS sequence"/>
</dbReference>
<dbReference type="InterPro" id="IPR019775">
    <property type="entry name" value="WD40_repeat_CS"/>
</dbReference>
<keyword evidence="3" id="KW-0677">Repeat</keyword>
<feature type="compositionally biased region" description="Low complexity" evidence="5">
    <location>
        <begin position="272"/>
        <end position="282"/>
    </location>
</feature>
<feature type="compositionally biased region" description="Basic and acidic residues" evidence="5">
    <location>
        <begin position="8"/>
        <end position="18"/>
    </location>
</feature>
<feature type="region of interest" description="Disordered" evidence="5">
    <location>
        <begin position="272"/>
        <end position="330"/>
    </location>
</feature>
<feature type="region of interest" description="Disordered" evidence="5">
    <location>
        <begin position="621"/>
        <end position="658"/>
    </location>
</feature>
<feature type="compositionally biased region" description="Polar residues" evidence="5">
    <location>
        <begin position="299"/>
        <end position="318"/>
    </location>
</feature>
<dbReference type="CDD" id="cd00167">
    <property type="entry name" value="SANT"/>
    <property type="match status" value="1"/>
</dbReference>
<keyword evidence="7" id="KW-1185">Reference proteome</keyword>
<evidence type="ECO:0000256" key="5">
    <source>
        <dbReference type="SAM" id="MobiDB-lite"/>
    </source>
</evidence>
<feature type="compositionally biased region" description="Basic and acidic residues" evidence="5">
    <location>
        <begin position="321"/>
        <end position="330"/>
    </location>
</feature>
<dbReference type="PROSITE" id="PS00678">
    <property type="entry name" value="WD_REPEATS_1"/>
    <property type="match status" value="1"/>
</dbReference>
<feature type="compositionally biased region" description="Pro residues" evidence="5">
    <location>
        <begin position="102"/>
        <end position="112"/>
    </location>
</feature>
<dbReference type="InterPro" id="IPR015943">
    <property type="entry name" value="WD40/YVTN_repeat-like_dom_sf"/>
</dbReference>
<dbReference type="InterPro" id="IPR036322">
    <property type="entry name" value="WD40_repeat_dom_sf"/>
</dbReference>
<evidence type="ECO:0000256" key="2">
    <source>
        <dbReference type="ARBA" id="ARBA00022574"/>
    </source>
</evidence>
<dbReference type="InterPro" id="IPR001680">
    <property type="entry name" value="WD40_rpt"/>
</dbReference>
<dbReference type="Pfam" id="PF00400">
    <property type="entry name" value="WD40"/>
    <property type="match status" value="2"/>
</dbReference>
<dbReference type="PANTHER" id="PTHR19842">
    <property type="entry name" value="G BETA-LIKE PROTEIN GBL"/>
    <property type="match status" value="1"/>
</dbReference>
<dbReference type="PANTHER" id="PTHR19842:SF2">
    <property type="entry name" value="WD REPEAT PROTEIN (AFU_ORTHOLOGUE AFUA_5G04300)"/>
    <property type="match status" value="1"/>
</dbReference>
<feature type="compositionally biased region" description="Basic and acidic residues" evidence="5">
    <location>
        <begin position="398"/>
        <end position="431"/>
    </location>
</feature>
<dbReference type="GO" id="GO:0032956">
    <property type="term" value="P:regulation of actin cytoskeleton organization"/>
    <property type="evidence" value="ECO:0007669"/>
    <property type="project" value="TreeGrafter"/>
</dbReference>
<feature type="compositionally biased region" description="Polar residues" evidence="5">
    <location>
        <begin position="25"/>
        <end position="34"/>
    </location>
</feature>
<dbReference type="GO" id="GO:0031932">
    <property type="term" value="C:TORC2 complex"/>
    <property type="evidence" value="ECO:0007669"/>
    <property type="project" value="InterPro"/>
</dbReference>
<evidence type="ECO:0000313" key="7">
    <source>
        <dbReference type="Proteomes" id="UP000809789"/>
    </source>
</evidence>
<comment type="caution">
    <text evidence="6">The sequence shown here is derived from an EMBL/GenBank/DDBJ whole genome shotgun (WGS) entry which is preliminary data.</text>
</comment>
<dbReference type="InterPro" id="IPR037588">
    <property type="entry name" value="MLST8"/>
</dbReference>
<dbReference type="InterPro" id="IPR001005">
    <property type="entry name" value="SANT/Myb"/>
</dbReference>
<dbReference type="EMBL" id="JAESVG020000010">
    <property type="protein sequence ID" value="KAG8623842.1"/>
    <property type="molecule type" value="Genomic_DNA"/>
</dbReference>
<feature type="repeat" description="WD" evidence="4">
    <location>
        <begin position="1003"/>
        <end position="1029"/>
    </location>
</feature>
<feature type="compositionally biased region" description="Polar residues" evidence="5">
    <location>
        <begin position="478"/>
        <end position="493"/>
    </location>
</feature>
<feature type="compositionally biased region" description="Acidic residues" evidence="5">
    <location>
        <begin position="464"/>
        <end position="474"/>
    </location>
</feature>
<dbReference type="OrthoDB" id="10248252at2759"/>
<gene>
    <name evidence="6" type="ORF">KVT40_008818</name>
</gene>
<organism evidence="6 7">
    <name type="scientific">Elsinoe batatas</name>
    <dbReference type="NCBI Taxonomy" id="2601811"/>
    <lineage>
        <taxon>Eukaryota</taxon>
        <taxon>Fungi</taxon>
        <taxon>Dikarya</taxon>
        <taxon>Ascomycota</taxon>
        <taxon>Pezizomycotina</taxon>
        <taxon>Dothideomycetes</taxon>
        <taxon>Dothideomycetidae</taxon>
        <taxon>Myriangiales</taxon>
        <taxon>Elsinoaceae</taxon>
        <taxon>Elsinoe</taxon>
    </lineage>
</organism>